<dbReference type="InterPro" id="IPR003115">
    <property type="entry name" value="ParB_N"/>
</dbReference>
<dbReference type="InterPro" id="IPR022396">
    <property type="entry name" value="PRTRC_ParB"/>
</dbReference>
<evidence type="ECO:0000313" key="5">
    <source>
        <dbReference type="EMBL" id="EQD67880.1"/>
    </source>
</evidence>
<dbReference type="FunFam" id="3.90.1530.30:FF:000001">
    <property type="entry name" value="Chromosome partitioning protein ParB"/>
    <property type="match status" value="1"/>
</dbReference>
<feature type="compositionally biased region" description="Low complexity" evidence="3">
    <location>
        <begin position="364"/>
        <end position="377"/>
    </location>
</feature>
<reference evidence="5" key="1">
    <citation type="submission" date="2013-08" db="EMBL/GenBank/DDBJ databases">
        <authorList>
            <person name="Mendez C."/>
            <person name="Richter M."/>
            <person name="Ferrer M."/>
            <person name="Sanchez J."/>
        </authorList>
    </citation>
    <scope>NUCLEOTIDE SEQUENCE</scope>
</reference>
<protein>
    <submittedName>
        <fullName evidence="5">ParB family protein</fullName>
    </submittedName>
</protein>
<keyword evidence="2" id="KW-0238">DNA-binding</keyword>
<feature type="region of interest" description="Disordered" evidence="3">
    <location>
        <begin position="364"/>
        <end position="393"/>
    </location>
</feature>
<organism evidence="5">
    <name type="scientific">mine drainage metagenome</name>
    <dbReference type="NCBI Taxonomy" id="410659"/>
    <lineage>
        <taxon>unclassified sequences</taxon>
        <taxon>metagenomes</taxon>
        <taxon>ecological metagenomes</taxon>
    </lineage>
</organism>
<dbReference type="GO" id="GO:0003677">
    <property type="term" value="F:DNA binding"/>
    <property type="evidence" value="ECO:0007669"/>
    <property type="project" value="UniProtKB-KW"/>
</dbReference>
<dbReference type="Pfam" id="PF02195">
    <property type="entry name" value="ParB_N"/>
    <property type="match status" value="1"/>
</dbReference>
<dbReference type="AlphaFoldDB" id="T1CJF4"/>
<comment type="caution">
    <text evidence="5">The sequence shown here is derived from an EMBL/GenBank/DDBJ whole genome shotgun (WGS) entry which is preliminary data.</text>
</comment>
<reference evidence="5" key="2">
    <citation type="journal article" date="2014" name="ISME J.">
        <title>Microbial stratification in low pH oxic and suboxic macroscopic growths along an acid mine drainage.</title>
        <authorList>
            <person name="Mendez-Garcia C."/>
            <person name="Mesa V."/>
            <person name="Sprenger R.R."/>
            <person name="Richter M."/>
            <person name="Diez M.S."/>
            <person name="Solano J."/>
            <person name="Bargiela R."/>
            <person name="Golyshina O.V."/>
            <person name="Manteca A."/>
            <person name="Ramos J.L."/>
            <person name="Gallego J.R."/>
            <person name="Llorente I."/>
            <person name="Martins Dos Santos V.A."/>
            <person name="Jensen O.N."/>
            <person name="Pelaez A.I."/>
            <person name="Sanchez J."/>
            <person name="Ferrer M."/>
        </authorList>
    </citation>
    <scope>NUCLEOTIDE SEQUENCE</scope>
</reference>
<dbReference type="InterPro" id="IPR041468">
    <property type="entry name" value="HTH_ParB/Spo0J"/>
</dbReference>
<sequence length="586" mass="61791">MTPTLVGEVGKISLDSIRVIEGFNPRRAFRSVALDELIASIRADGLIQPITVRRLDDETYALIAGERRLRACKVIGLDPVPAHILDCDEQAARILALHENTVRDDLSVAEEALAAREALDLCGGDKAATAKQLGWSMTRLESRLLLLTASPAVLDGVAHRTLTVAHAELLAGLPFEAQDKVAARIIEQNVSVADLREQLKGVLIPLARAIFDTAGCAACPHNTAHQRSLFGEAVDGAFCKNKACFQTKTSEAIESKRAALRDDFGTIALDSEKDPATYTPLVIDGAGGVGRDQYAACRQCAHFGALIHDRFDANIGSVKRPVCFSLPCNAEKVAANAATQCETQAAKTASAAAPAPSVAANHATTAASGAVPSASTKAKAKTKPKAPSAASSSGVRKRMIPAYQAAAKALIAQDTRVPLALAIVALEHMLKGAGLPVTGAPSETNPEKRIQTLLKLPIQDVAAHFRACTETMVASASVQRFSHNGLYAPVAACAVTRALDADLSPYFTVDGEYLGALTREGVNGLLDESGFKAWLSTQEDGEKRAKALANMKKADLVKAVTDAGFNWTGFVPAAVRTVVPASLKID</sequence>
<dbReference type="GO" id="GO:0005694">
    <property type="term" value="C:chromosome"/>
    <property type="evidence" value="ECO:0007669"/>
    <property type="project" value="TreeGrafter"/>
</dbReference>
<dbReference type="PANTHER" id="PTHR33375">
    <property type="entry name" value="CHROMOSOME-PARTITIONING PROTEIN PARB-RELATED"/>
    <property type="match status" value="1"/>
</dbReference>
<evidence type="ECO:0000256" key="1">
    <source>
        <dbReference type="ARBA" id="ARBA00022829"/>
    </source>
</evidence>
<dbReference type="InterPro" id="IPR036086">
    <property type="entry name" value="ParB/Sulfiredoxin_sf"/>
</dbReference>
<dbReference type="SMART" id="SM00470">
    <property type="entry name" value="ParB"/>
    <property type="match status" value="1"/>
</dbReference>
<proteinExistence type="predicted"/>
<keyword evidence="1" id="KW-0159">Chromosome partition</keyword>
<evidence type="ECO:0000259" key="4">
    <source>
        <dbReference type="SMART" id="SM00470"/>
    </source>
</evidence>
<dbReference type="InterPro" id="IPR050336">
    <property type="entry name" value="Chromosome_partition/occlusion"/>
</dbReference>
<dbReference type="InterPro" id="IPR004437">
    <property type="entry name" value="ParB/RepB/Spo0J"/>
</dbReference>
<evidence type="ECO:0000256" key="2">
    <source>
        <dbReference type="ARBA" id="ARBA00023125"/>
    </source>
</evidence>
<dbReference type="Pfam" id="PF17762">
    <property type="entry name" value="HTH_ParB"/>
    <property type="match status" value="1"/>
</dbReference>
<accession>T1CJF4</accession>
<dbReference type="NCBIfam" id="TIGR03734">
    <property type="entry name" value="PRTRC_parB"/>
    <property type="match status" value="1"/>
</dbReference>
<dbReference type="SUPFAM" id="SSF109709">
    <property type="entry name" value="KorB DNA-binding domain-like"/>
    <property type="match status" value="1"/>
</dbReference>
<name>T1CJF4_9ZZZZ</name>
<dbReference type="SUPFAM" id="SSF110849">
    <property type="entry name" value="ParB/Sulfiredoxin"/>
    <property type="match status" value="1"/>
</dbReference>
<dbReference type="Gene3D" id="3.90.1530.30">
    <property type="match status" value="1"/>
</dbReference>
<dbReference type="EMBL" id="AUZX01005440">
    <property type="protein sequence ID" value="EQD67880.1"/>
    <property type="molecule type" value="Genomic_DNA"/>
</dbReference>
<dbReference type="Gene3D" id="1.10.10.2830">
    <property type="match status" value="1"/>
</dbReference>
<dbReference type="GO" id="GO:0007059">
    <property type="term" value="P:chromosome segregation"/>
    <property type="evidence" value="ECO:0007669"/>
    <property type="project" value="UniProtKB-KW"/>
</dbReference>
<dbReference type="NCBIfam" id="TIGR00180">
    <property type="entry name" value="parB_part"/>
    <property type="match status" value="1"/>
</dbReference>
<feature type="domain" description="ParB-like N-terminal" evidence="4">
    <location>
        <begin position="10"/>
        <end position="101"/>
    </location>
</feature>
<gene>
    <name evidence="5" type="ORF">B1A_07551</name>
</gene>
<dbReference type="PANTHER" id="PTHR33375:SF1">
    <property type="entry name" value="CHROMOSOME-PARTITIONING PROTEIN PARB-RELATED"/>
    <property type="match status" value="1"/>
</dbReference>
<evidence type="ECO:0000256" key="3">
    <source>
        <dbReference type="SAM" id="MobiDB-lite"/>
    </source>
</evidence>